<keyword evidence="2" id="KW-0808">Transferase</keyword>
<feature type="compositionally biased region" description="Low complexity" evidence="6">
    <location>
        <begin position="355"/>
        <end position="370"/>
    </location>
</feature>
<organism>
    <name type="scientific">Serpula lacrymans var. lacrymans (strain S7.9)</name>
    <name type="common">Dry rot fungus</name>
    <dbReference type="NCBI Taxonomy" id="578457"/>
    <lineage>
        <taxon>Eukaryota</taxon>
        <taxon>Fungi</taxon>
        <taxon>Dikarya</taxon>
        <taxon>Basidiomycota</taxon>
        <taxon>Agaricomycotina</taxon>
        <taxon>Agaricomycetes</taxon>
        <taxon>Agaricomycetidae</taxon>
        <taxon>Boletales</taxon>
        <taxon>Coniophorineae</taxon>
        <taxon>Serpulaceae</taxon>
        <taxon>Serpula</taxon>
    </lineage>
</organism>
<dbReference type="GO" id="GO:0031037">
    <property type="term" value="P:myosin II filament disassembly"/>
    <property type="evidence" value="ECO:0007669"/>
    <property type="project" value="TreeGrafter"/>
</dbReference>
<evidence type="ECO:0000256" key="5">
    <source>
        <dbReference type="ARBA" id="ARBA00022840"/>
    </source>
</evidence>
<evidence type="ECO:0000256" key="3">
    <source>
        <dbReference type="ARBA" id="ARBA00022741"/>
    </source>
</evidence>
<evidence type="ECO:0000313" key="8">
    <source>
        <dbReference type="EMBL" id="EGO26681.1"/>
    </source>
</evidence>
<dbReference type="GeneID" id="18813296"/>
<dbReference type="CDD" id="cd04515">
    <property type="entry name" value="Alpha_kinase"/>
    <property type="match status" value="1"/>
</dbReference>
<keyword evidence="1" id="KW-0723">Serine/threonine-protein kinase</keyword>
<feature type="region of interest" description="Disordered" evidence="6">
    <location>
        <begin position="261"/>
        <end position="370"/>
    </location>
</feature>
<dbReference type="PROSITE" id="PS51158">
    <property type="entry name" value="ALPHA_KINASE"/>
    <property type="match status" value="1"/>
</dbReference>
<evidence type="ECO:0000256" key="2">
    <source>
        <dbReference type="ARBA" id="ARBA00022679"/>
    </source>
</evidence>
<keyword evidence="5" id="KW-0067">ATP-binding</keyword>
<evidence type="ECO:0000256" key="6">
    <source>
        <dbReference type="SAM" id="MobiDB-lite"/>
    </source>
</evidence>
<sequence length="728" mass="80388">MDFTPTIEGPPTKSCHRCRTEFDKSVRFLYIKGRDGTGRHCCSDCVEHYQRKRAETGERHGHSTSAISGEIVGSNLDFTKVASRAHGVDADSRQALVKASSAAQRGEQSFPRQHIGVGHATSSVMPPPLIPSSASVSADSVSQAIGYTQNHAFHAHHRTKMLASTVAPQRQVTIRIALHHVKDEGKSGTELVGMLKAPLLLIYDPEEPHQYSERLVLHDFFFRTSAKDNTPKFSPNVKVPIILLVSKEEFEDVLLWKEEDRHAKARSRNEEVQSPGISSDDDDIGGPMDKIFLAATRGGKRARKTRVRKAPGQSSIPAPPVSEEGEYDSRSNNTRSTASMSSLFHSKHSIKTSELRPLTPSSSSSQSLPSRLFSKAATNPNIPPFSMPDKAVLERVMKAQGDVRRLAKPICNEVNTDIGIYVLFLVPSIPFTELLKKRVPFDVMSKVNCPLVTLTVDCSSKAMLGPAGSFKTCHPASYDLTEALPAEENILQVEAIVAKRCFYRETVQGAEKSGTPSSPSGGRKRLAIKDELMKMLDEANCLYWATSLLALVYNFVDDKLIRRPLDCPPPAIPRLRVVHAALAIPQDSRELRNAVYLLEEKINGNFVKYINNNSAAPRHKLAPPELEIATFLCFAQHTQYHFSQGLVFISDFQGSGGILTDCQVITTKDFADNFGEGNWTATLDNFPLLHKCNQYCVYFGLPSLQTASSATKMRTSQEIDIMSSRVRG</sequence>
<dbReference type="KEGG" id="sla:SERLADRAFT_414614"/>
<keyword evidence="3" id="KW-0547">Nucleotide-binding</keyword>
<dbReference type="SMART" id="SM00811">
    <property type="entry name" value="Alpha_kinase"/>
    <property type="match status" value="1"/>
</dbReference>
<dbReference type="InterPro" id="IPR011009">
    <property type="entry name" value="Kinase-like_dom_sf"/>
</dbReference>
<evidence type="ECO:0000256" key="1">
    <source>
        <dbReference type="ARBA" id="ARBA00022527"/>
    </source>
</evidence>
<dbReference type="InterPro" id="IPR051852">
    <property type="entry name" value="Alpha-type_PK"/>
</dbReference>
<feature type="domain" description="Alpha-type protein kinase" evidence="7">
    <location>
        <begin position="438"/>
        <end position="704"/>
    </location>
</feature>
<dbReference type="InterPro" id="IPR004166">
    <property type="entry name" value="a-kinase_dom"/>
</dbReference>
<dbReference type="SUPFAM" id="SSF56112">
    <property type="entry name" value="Protein kinase-like (PK-like)"/>
    <property type="match status" value="1"/>
</dbReference>
<dbReference type="GO" id="GO:0004674">
    <property type="term" value="F:protein serine/threonine kinase activity"/>
    <property type="evidence" value="ECO:0007669"/>
    <property type="project" value="UniProtKB-KW"/>
</dbReference>
<dbReference type="GO" id="GO:1903013">
    <property type="term" value="P:response to differentiation-inducing factor 1"/>
    <property type="evidence" value="ECO:0007669"/>
    <property type="project" value="TreeGrafter"/>
</dbReference>
<dbReference type="HOGENOM" id="CLU_418065_0_0_1"/>
<dbReference type="AlphaFoldDB" id="F8NQX8"/>
<feature type="compositionally biased region" description="Basic residues" evidence="6">
    <location>
        <begin position="298"/>
        <end position="309"/>
    </location>
</feature>
<dbReference type="PANTHER" id="PTHR45992">
    <property type="entry name" value="EUKARYOTIC ELONGATION FACTOR 2 KINASE-RELATED"/>
    <property type="match status" value="1"/>
</dbReference>
<accession>F8NQX8</accession>
<evidence type="ECO:0000256" key="4">
    <source>
        <dbReference type="ARBA" id="ARBA00022777"/>
    </source>
</evidence>
<dbReference type="Proteomes" id="UP000008064">
    <property type="component" value="Unassembled WGS sequence"/>
</dbReference>
<dbReference type="EMBL" id="GL945432">
    <property type="protein sequence ID" value="EGO26681.1"/>
    <property type="molecule type" value="Genomic_DNA"/>
</dbReference>
<dbReference type="Gene3D" id="3.20.200.10">
    <property type="entry name" value="MHCK/EF2 kinase"/>
    <property type="match status" value="1"/>
</dbReference>
<dbReference type="RefSeq" id="XP_007316854.1">
    <property type="nucleotide sequence ID" value="XM_007316792.1"/>
</dbReference>
<dbReference type="OrthoDB" id="2677877at2759"/>
<feature type="compositionally biased region" description="Polar residues" evidence="6">
    <location>
        <begin position="330"/>
        <end position="344"/>
    </location>
</feature>
<reference evidence="8" key="1">
    <citation type="submission" date="2011-04" db="EMBL/GenBank/DDBJ databases">
        <title>Evolution of plant cell wall degrading machinery underlies the functional diversity of forest fungi.</title>
        <authorList>
            <consortium name="US DOE Joint Genome Institute (JGI-PGF)"/>
            <person name="Eastwood D.C."/>
            <person name="Floudas D."/>
            <person name="Binder M."/>
            <person name="Majcherczyk A."/>
            <person name="Schneider P."/>
            <person name="Aerts A."/>
            <person name="Asiegbu F.O."/>
            <person name="Baker S.E."/>
            <person name="Barry K."/>
            <person name="Bendiksby M."/>
            <person name="Blumentritt M."/>
            <person name="Coutinho P.M."/>
            <person name="Cullen D."/>
            <person name="Cullen D."/>
            <person name="Gathman A."/>
            <person name="Goodell B."/>
            <person name="Henrissat B."/>
            <person name="Ihrmark K."/>
            <person name="Kauserud H."/>
            <person name="Kohler A."/>
            <person name="LaButti K."/>
            <person name="Lapidus A."/>
            <person name="Lavin J.L."/>
            <person name="Lee Y.-H."/>
            <person name="Lindquist E."/>
            <person name="Lilly W."/>
            <person name="Lucas S."/>
            <person name="Morin E."/>
            <person name="Murat C."/>
            <person name="Oguiza J.A."/>
            <person name="Park J."/>
            <person name="Pisabarro A.G."/>
            <person name="Riley R."/>
            <person name="Rosling A."/>
            <person name="Salamov A."/>
            <person name="Schmidt O."/>
            <person name="Schmutz J."/>
            <person name="Skrede I."/>
            <person name="Stenlid J."/>
            <person name="Wiebenga A."/>
            <person name="Xie X."/>
            <person name="Kues U."/>
            <person name="Hibbett D.S."/>
            <person name="Hoffmeister D."/>
            <person name="Hogberg N."/>
            <person name="Martin F."/>
            <person name="Grigoriev I.V."/>
            <person name="Watkinson S.C."/>
        </authorList>
    </citation>
    <scope>NUCLEOTIDE SEQUENCE</scope>
    <source>
        <strain evidence="8">S7.9</strain>
    </source>
</reference>
<dbReference type="GO" id="GO:0005524">
    <property type="term" value="F:ATP binding"/>
    <property type="evidence" value="ECO:0007669"/>
    <property type="project" value="UniProtKB-KW"/>
</dbReference>
<name>F8NQX8_SERL9</name>
<keyword evidence="4" id="KW-0418">Kinase</keyword>
<dbReference type="Pfam" id="PF02816">
    <property type="entry name" value="Alpha_kinase"/>
    <property type="match status" value="1"/>
</dbReference>
<proteinExistence type="predicted"/>
<protein>
    <recommendedName>
        <fullName evidence="7">Alpha-type protein kinase domain-containing protein</fullName>
    </recommendedName>
</protein>
<dbReference type="PANTHER" id="PTHR45992:SF2">
    <property type="entry name" value="EUKARYOTIC ELONGATION FACTOR 2 KINASE"/>
    <property type="match status" value="1"/>
</dbReference>
<evidence type="ECO:0000259" key="7">
    <source>
        <dbReference type="PROSITE" id="PS51158"/>
    </source>
</evidence>
<feature type="compositionally biased region" description="Basic and acidic residues" evidence="6">
    <location>
        <begin position="261"/>
        <end position="271"/>
    </location>
</feature>
<gene>
    <name evidence="8" type="ORF">SERLADRAFT_414614</name>
</gene>